<feature type="coiled-coil region" evidence="1">
    <location>
        <begin position="17"/>
        <end position="47"/>
    </location>
</feature>
<dbReference type="Proteomes" id="UP000016183">
    <property type="component" value="Unassembled WGS sequence"/>
</dbReference>
<sequence length="328" mass="38019">MGYRRVVRSLLAASNSSDRISRSYQKLLEKQKQLEDKIAEIEQNEQLVETFNNYIERLQNIHKDFIKPYDWVKIKNNKPPKKPINLRKNENAALAILNEYTPSFIDKIFKKADKKIENFKANIEAAKTDDTNEYNEALKVYNEEFEAYKETVNIATGILDNDVNSYKMVINMLEPLSDLKELGVSTEYPEITLTKVKALIYNNNDNIIPNMQYSLLKSGKLSVKDMAVSKQNEIYQDYICSIALKLARDLFSLLSINEVILNVKNHMVNTSTGQKEYQTILSVKFVRETINSLNFDLIDPSDCMKNFIHNMNYKKTQGMLPVEEIQEN</sequence>
<accession>M2B3V1</accession>
<dbReference type="RefSeq" id="WP_010697646.1">
    <property type="nucleotide sequence ID" value="NZ_KB442455.1"/>
</dbReference>
<dbReference type="PATRIC" id="fig|999437.3.peg.2726"/>
<name>M2B3V1_TREDN</name>
<dbReference type="EMBL" id="AGDZ01000039">
    <property type="protein sequence ID" value="EMB19547.1"/>
    <property type="molecule type" value="Genomic_DNA"/>
</dbReference>
<evidence type="ECO:0000313" key="3">
    <source>
        <dbReference type="Proteomes" id="UP000016183"/>
    </source>
</evidence>
<gene>
    <name evidence="2" type="ORF">HMPREF9733_02647</name>
</gene>
<evidence type="ECO:0000256" key="1">
    <source>
        <dbReference type="SAM" id="Coils"/>
    </source>
</evidence>
<dbReference type="AlphaFoldDB" id="M2B3V1"/>
<protein>
    <submittedName>
        <fullName evidence="2">Uncharacterized protein</fullName>
    </submittedName>
</protein>
<keyword evidence="1" id="KW-0175">Coiled coil</keyword>
<evidence type="ECO:0000313" key="2">
    <source>
        <dbReference type="EMBL" id="EMB19547.1"/>
    </source>
</evidence>
<organism evidence="2 3">
    <name type="scientific">Treponema denticola SP33</name>
    <dbReference type="NCBI Taxonomy" id="999437"/>
    <lineage>
        <taxon>Bacteria</taxon>
        <taxon>Pseudomonadati</taxon>
        <taxon>Spirochaetota</taxon>
        <taxon>Spirochaetia</taxon>
        <taxon>Spirochaetales</taxon>
        <taxon>Treponemataceae</taxon>
        <taxon>Treponema</taxon>
    </lineage>
</organism>
<dbReference type="HOGENOM" id="CLU_065573_1_1_12"/>
<feature type="coiled-coil region" evidence="1">
    <location>
        <begin position="109"/>
        <end position="151"/>
    </location>
</feature>
<dbReference type="OrthoDB" id="983149at2"/>
<comment type="caution">
    <text evidence="2">The sequence shown here is derived from an EMBL/GenBank/DDBJ whole genome shotgun (WGS) entry which is preliminary data.</text>
</comment>
<reference evidence="2 3" key="1">
    <citation type="submission" date="2012-01" db="EMBL/GenBank/DDBJ databases">
        <title>The Genome Sequence of Treponema denticola SP33.</title>
        <authorList>
            <consortium name="The Broad Institute Genome Sequencing Platform"/>
            <person name="Earl A."/>
            <person name="Ward D."/>
            <person name="Feldgarden M."/>
            <person name="Gevers D."/>
            <person name="Blanton J.M."/>
            <person name="Fenno C.J."/>
            <person name="Baranova O.V."/>
            <person name="Mathney J."/>
            <person name="Dewhirst F.E."/>
            <person name="Izard J."/>
            <person name="Young S.K."/>
            <person name="Zeng Q."/>
            <person name="Gargeya S."/>
            <person name="Fitzgerald M."/>
            <person name="Haas B."/>
            <person name="Abouelleil A."/>
            <person name="Alvarado L."/>
            <person name="Arachchi H.M."/>
            <person name="Berlin A."/>
            <person name="Chapman S.B."/>
            <person name="Gearin G."/>
            <person name="Goldberg J."/>
            <person name="Griggs A."/>
            <person name="Gujja S."/>
            <person name="Hansen M."/>
            <person name="Heiman D."/>
            <person name="Howarth C."/>
            <person name="Larimer J."/>
            <person name="Lui A."/>
            <person name="MacDonald P.J.P."/>
            <person name="McCowen C."/>
            <person name="Montmayeur A."/>
            <person name="Murphy C."/>
            <person name="Neiman D."/>
            <person name="Pearson M."/>
            <person name="Priest M."/>
            <person name="Roberts A."/>
            <person name="Saif S."/>
            <person name="Shea T."/>
            <person name="Sisk P."/>
            <person name="Stolte C."/>
            <person name="Sykes S."/>
            <person name="Wortman J."/>
            <person name="Nusbaum C."/>
            <person name="Birren B."/>
        </authorList>
    </citation>
    <scope>NUCLEOTIDE SEQUENCE [LARGE SCALE GENOMIC DNA]</scope>
    <source>
        <strain evidence="2 3">SP33</strain>
    </source>
</reference>
<proteinExistence type="predicted"/>